<organism evidence="2 3">
    <name type="scientific">Actinoallomurus oryzae</name>
    <dbReference type="NCBI Taxonomy" id="502180"/>
    <lineage>
        <taxon>Bacteria</taxon>
        <taxon>Bacillati</taxon>
        <taxon>Actinomycetota</taxon>
        <taxon>Actinomycetes</taxon>
        <taxon>Streptosporangiales</taxon>
        <taxon>Thermomonosporaceae</taxon>
        <taxon>Actinoallomurus</taxon>
    </lineage>
</organism>
<comment type="caution">
    <text evidence="2">The sequence shown here is derived from an EMBL/GenBank/DDBJ whole genome shotgun (WGS) entry which is preliminary data.</text>
</comment>
<dbReference type="EMBL" id="BAABHF010000088">
    <property type="protein sequence ID" value="GAA4522472.1"/>
    <property type="molecule type" value="Genomic_DNA"/>
</dbReference>
<feature type="region of interest" description="Disordered" evidence="1">
    <location>
        <begin position="77"/>
        <end position="110"/>
    </location>
</feature>
<sequence>MTPEPTHYRPECGSHLGMLTHEIHGEPPCGQCRHGEAVRRLQAELLSPVPEAVWRVPVTASQAAEHRAQLAAALGVKDRDDAWTGNDDLPGESADRRETRRRRATVGARA</sequence>
<reference evidence="3" key="1">
    <citation type="journal article" date="2019" name="Int. J. Syst. Evol. Microbiol.">
        <title>The Global Catalogue of Microorganisms (GCM) 10K type strain sequencing project: providing services to taxonomists for standard genome sequencing and annotation.</title>
        <authorList>
            <consortium name="The Broad Institute Genomics Platform"/>
            <consortium name="The Broad Institute Genome Sequencing Center for Infectious Disease"/>
            <person name="Wu L."/>
            <person name="Ma J."/>
        </authorList>
    </citation>
    <scope>NUCLEOTIDE SEQUENCE [LARGE SCALE GENOMIC DNA]</scope>
    <source>
        <strain evidence="3">JCM 17933</strain>
    </source>
</reference>
<evidence type="ECO:0000313" key="2">
    <source>
        <dbReference type="EMBL" id="GAA4522472.1"/>
    </source>
</evidence>
<evidence type="ECO:0000313" key="3">
    <source>
        <dbReference type="Proteomes" id="UP001500503"/>
    </source>
</evidence>
<evidence type="ECO:0008006" key="4">
    <source>
        <dbReference type="Google" id="ProtNLM"/>
    </source>
</evidence>
<dbReference type="Proteomes" id="UP001500503">
    <property type="component" value="Unassembled WGS sequence"/>
</dbReference>
<proteinExistence type="predicted"/>
<keyword evidence="3" id="KW-1185">Reference proteome</keyword>
<gene>
    <name evidence="2" type="ORF">GCM10023191_101740</name>
</gene>
<accession>A0ABP8RA89</accession>
<protein>
    <recommendedName>
        <fullName evidence="4">Regulatory protein FmdB Zinc ribbon domain-containing protein</fullName>
    </recommendedName>
</protein>
<evidence type="ECO:0000256" key="1">
    <source>
        <dbReference type="SAM" id="MobiDB-lite"/>
    </source>
</evidence>
<name>A0ABP8RA89_9ACTN</name>
<dbReference type="RefSeq" id="WP_345475878.1">
    <property type="nucleotide sequence ID" value="NZ_BAABHF010000088.1"/>
</dbReference>